<evidence type="ECO:0000256" key="2">
    <source>
        <dbReference type="ARBA" id="ARBA00022549"/>
    </source>
</evidence>
<evidence type="ECO:0000256" key="3">
    <source>
        <dbReference type="ARBA" id="ARBA00022738"/>
    </source>
</evidence>
<proteinExistence type="inferred from homology"/>
<dbReference type="PROSITE" id="PS51445">
    <property type="entry name" value="PBS_LINKER"/>
    <property type="match status" value="1"/>
</dbReference>
<dbReference type="InterPro" id="IPR016470">
    <property type="entry name" value="Phycobilisome"/>
</dbReference>
<keyword evidence="2" id="KW-0042">Antenna complex</keyword>
<dbReference type="InterPro" id="IPR001297">
    <property type="entry name" value="PBS_linker_dom"/>
</dbReference>
<reference evidence="8 9" key="1">
    <citation type="submission" date="2020-10" db="EMBL/GenBank/DDBJ databases">
        <authorList>
            <person name="Castelo-Branco R."/>
            <person name="Eusebio N."/>
            <person name="Adriana R."/>
            <person name="Vieira A."/>
            <person name="Brugerolle De Fraissinette N."/>
            <person name="Rezende De Castro R."/>
            <person name="Schneider M.P."/>
            <person name="Vasconcelos V."/>
            <person name="Leao P.N."/>
        </authorList>
    </citation>
    <scope>NUCLEOTIDE SEQUENCE [LARGE SCALE GENOMIC DNA]</scope>
    <source>
        <strain evidence="8 9">LEGE 06123</strain>
    </source>
</reference>
<evidence type="ECO:0000259" key="7">
    <source>
        <dbReference type="PROSITE" id="PS51445"/>
    </source>
</evidence>
<dbReference type="EMBL" id="JADEWN010000023">
    <property type="protein sequence ID" value="MBE9190900.1"/>
    <property type="molecule type" value="Genomic_DNA"/>
</dbReference>
<evidence type="ECO:0000313" key="8">
    <source>
        <dbReference type="EMBL" id="MBE9190900.1"/>
    </source>
</evidence>
<comment type="caution">
    <text evidence="8">The sequence shown here is derived from an EMBL/GenBank/DDBJ whole genome shotgun (WGS) entry which is preliminary data.</text>
</comment>
<accession>A0ABR9UTH8</accession>
<dbReference type="InterPro" id="IPR038255">
    <property type="entry name" value="PBS_linker_sf"/>
</dbReference>
<evidence type="ECO:0000256" key="6">
    <source>
        <dbReference type="PROSITE-ProRule" id="PRU00775"/>
    </source>
</evidence>
<comment type="similarity">
    <text evidence="6">Belongs to the phycobilisome linker protein family.</text>
</comment>
<sequence length="282" mass="32776">MSIPLLEITPTTQNQRVAGYEVPDEDDPRAYRMTDVTSDTDVNELIWAAYRQIFSEHLILEKHRQLFLESQLRNRAITVRDFVRGLGKSEVYRELVGETNSNYRLVDITFKRFLGRASYGKDEQISWSIVIATRGLNGFIDAVVDGEEYRQNFGDDVVPYQRRRFNERPFNLVNPRYGEYWRDRQSLQSISGRSYYQVRRTQNMPKQEAARQAIPDTFFAMAGGLLPNERNYQRTVASVTSQIKNLDIPDMTRSENSVQRAVKPKETALPYRYIPSANPTVE</sequence>
<dbReference type="PIRSF" id="PIRSF005898">
    <property type="entry name" value="Phycobilisome_CpeC/CpcI"/>
    <property type="match status" value="1"/>
</dbReference>
<evidence type="ECO:0000313" key="9">
    <source>
        <dbReference type="Proteomes" id="UP000651156"/>
    </source>
</evidence>
<name>A0ABR9UTH8_9CHRO</name>
<gene>
    <name evidence="8" type="ORF">IQ230_11160</name>
</gene>
<evidence type="ECO:0000256" key="1">
    <source>
        <dbReference type="ARBA" id="ARBA00004308"/>
    </source>
</evidence>
<dbReference type="Gene3D" id="1.10.3130.20">
    <property type="entry name" value="Phycobilisome linker domain"/>
    <property type="match status" value="1"/>
</dbReference>
<keyword evidence="4" id="KW-0793">Thylakoid</keyword>
<feature type="domain" description="PBS-linker" evidence="7">
    <location>
        <begin position="11"/>
        <end position="189"/>
    </location>
</feature>
<organism evidence="8 9">
    <name type="scientific">Gloeocapsopsis crepidinum LEGE 06123</name>
    <dbReference type="NCBI Taxonomy" id="588587"/>
    <lineage>
        <taxon>Bacteria</taxon>
        <taxon>Bacillati</taxon>
        <taxon>Cyanobacteriota</taxon>
        <taxon>Cyanophyceae</taxon>
        <taxon>Oscillatoriophycideae</taxon>
        <taxon>Chroococcales</taxon>
        <taxon>Chroococcaceae</taxon>
        <taxon>Gloeocapsopsis</taxon>
    </lineage>
</organism>
<comment type="subcellular location">
    <subcellularLocation>
        <location evidence="1">Endomembrane system</location>
    </subcellularLocation>
</comment>
<protein>
    <submittedName>
        <fullName evidence="8">Phycobilisome rod-core linker polypeptide</fullName>
    </submittedName>
</protein>
<dbReference type="RefSeq" id="WP_193932069.1">
    <property type="nucleotide sequence ID" value="NZ_CAWPMZ010000048.1"/>
</dbReference>
<dbReference type="PANTHER" id="PTHR34011">
    <property type="entry name" value="PHYCOBILISOME 32.1 KDA LINKER POLYPEPTIDE, PHYCOCYANIN-ASSOCIATED, ROD 2-RELATED"/>
    <property type="match status" value="1"/>
</dbReference>
<keyword evidence="3 6" id="KW-0605">Phycobilisome</keyword>
<keyword evidence="5" id="KW-0472">Membrane</keyword>
<dbReference type="Proteomes" id="UP000651156">
    <property type="component" value="Unassembled WGS sequence"/>
</dbReference>
<evidence type="ECO:0000256" key="5">
    <source>
        <dbReference type="ARBA" id="ARBA00023136"/>
    </source>
</evidence>
<evidence type="ECO:0000256" key="4">
    <source>
        <dbReference type="ARBA" id="ARBA00023078"/>
    </source>
</evidence>
<dbReference type="Pfam" id="PF00427">
    <property type="entry name" value="PBS_linker_poly"/>
    <property type="match status" value="1"/>
</dbReference>
<keyword evidence="9" id="KW-1185">Reference proteome</keyword>